<dbReference type="KEGG" id="muo:115474067"/>
<proteinExistence type="predicted"/>
<organism evidence="1 2">
    <name type="scientific">Microcaecilia unicolor</name>
    <dbReference type="NCBI Taxonomy" id="1415580"/>
    <lineage>
        <taxon>Eukaryota</taxon>
        <taxon>Metazoa</taxon>
        <taxon>Chordata</taxon>
        <taxon>Craniata</taxon>
        <taxon>Vertebrata</taxon>
        <taxon>Euteleostomi</taxon>
        <taxon>Amphibia</taxon>
        <taxon>Gymnophiona</taxon>
        <taxon>Siphonopidae</taxon>
        <taxon>Microcaecilia</taxon>
    </lineage>
</organism>
<gene>
    <name evidence="2" type="primary">LOC115474067</name>
</gene>
<dbReference type="OrthoDB" id="9946389at2759"/>
<accession>A0A6P7YPS8</accession>
<name>A0A6P7YPS8_9AMPH</name>
<dbReference type="InParanoid" id="A0A6P7YPS8"/>
<dbReference type="GeneID" id="115474067"/>
<protein>
    <submittedName>
        <fullName evidence="2">Nuclease HARBI1</fullName>
    </submittedName>
</protein>
<dbReference type="AlphaFoldDB" id="A0A6P7YPS8"/>
<reference evidence="2" key="1">
    <citation type="submission" date="2025-08" db="UniProtKB">
        <authorList>
            <consortium name="RefSeq"/>
        </authorList>
    </citation>
    <scope>IDENTIFICATION</scope>
</reference>
<keyword evidence="1" id="KW-1185">Reference proteome</keyword>
<dbReference type="Proteomes" id="UP000515156">
    <property type="component" value="Chromosome 1"/>
</dbReference>
<sequence length="129" mass="14741">MSDRKIVDDYRLSRTAIYELYQEIRADLDPTTARSHAVPGLVKLLIVLQFFATGTFQHVLGRNSGVDQSTVSRHLTQVLRALKKCVRKHIAFPRGEEERRRIKQDFYKIAGMPNVLGVLTAHMLPSPRL</sequence>
<dbReference type="RefSeq" id="XP_030065240.1">
    <property type="nucleotide sequence ID" value="XM_030209380.1"/>
</dbReference>
<evidence type="ECO:0000313" key="2">
    <source>
        <dbReference type="RefSeq" id="XP_030065240.1"/>
    </source>
</evidence>
<evidence type="ECO:0000313" key="1">
    <source>
        <dbReference type="Proteomes" id="UP000515156"/>
    </source>
</evidence>